<comment type="similarity">
    <text evidence="4">Belongs to the GST superfamily.</text>
</comment>
<protein>
    <recommendedName>
        <fullName evidence="1">glutathione transferase</fullName>
        <ecNumber evidence="1">2.5.1.18</ecNumber>
    </recommendedName>
</protein>
<comment type="caution">
    <text evidence="7">The sequence shown here is derived from an EMBL/GenBank/DDBJ whole genome shotgun (WGS) entry which is preliminary data.</text>
</comment>
<dbReference type="SFLD" id="SFLDG00358">
    <property type="entry name" value="Main_(cytGST)"/>
    <property type="match status" value="1"/>
</dbReference>
<dbReference type="Proteomes" id="UP000541444">
    <property type="component" value="Unassembled WGS sequence"/>
</dbReference>
<dbReference type="EMBL" id="JACGCM010000685">
    <property type="protein sequence ID" value="KAF6168705.1"/>
    <property type="molecule type" value="Genomic_DNA"/>
</dbReference>
<organism evidence="7 8">
    <name type="scientific">Kingdonia uniflora</name>
    <dbReference type="NCBI Taxonomy" id="39325"/>
    <lineage>
        <taxon>Eukaryota</taxon>
        <taxon>Viridiplantae</taxon>
        <taxon>Streptophyta</taxon>
        <taxon>Embryophyta</taxon>
        <taxon>Tracheophyta</taxon>
        <taxon>Spermatophyta</taxon>
        <taxon>Magnoliopsida</taxon>
        <taxon>Ranunculales</taxon>
        <taxon>Circaeasteraceae</taxon>
        <taxon>Kingdonia</taxon>
    </lineage>
</organism>
<dbReference type="InterPro" id="IPR045073">
    <property type="entry name" value="Omega/Tau-like"/>
</dbReference>
<dbReference type="InterPro" id="IPR004046">
    <property type="entry name" value="GST_C"/>
</dbReference>
<dbReference type="Gene3D" id="3.40.30.10">
    <property type="entry name" value="Glutaredoxin"/>
    <property type="match status" value="1"/>
</dbReference>
<dbReference type="GO" id="GO:0006749">
    <property type="term" value="P:glutathione metabolic process"/>
    <property type="evidence" value="ECO:0007669"/>
    <property type="project" value="InterPro"/>
</dbReference>
<dbReference type="PANTHER" id="PTHR11260:SF781">
    <property type="entry name" value="GLUTATHIONE S-TRANSFERASE U19"/>
    <property type="match status" value="1"/>
</dbReference>
<evidence type="ECO:0000256" key="1">
    <source>
        <dbReference type="ARBA" id="ARBA00012452"/>
    </source>
</evidence>
<evidence type="ECO:0000256" key="4">
    <source>
        <dbReference type="RuleBase" id="RU003494"/>
    </source>
</evidence>
<dbReference type="SFLD" id="SFLDG01152">
    <property type="entry name" value="Main.3:_Omega-_and_Tau-like"/>
    <property type="match status" value="1"/>
</dbReference>
<dbReference type="PROSITE" id="PS50405">
    <property type="entry name" value="GST_CTER"/>
    <property type="match status" value="1"/>
</dbReference>
<evidence type="ECO:0000313" key="8">
    <source>
        <dbReference type="Proteomes" id="UP000541444"/>
    </source>
</evidence>
<comment type="catalytic activity">
    <reaction evidence="3">
        <text>RX + glutathione = an S-substituted glutathione + a halide anion + H(+)</text>
        <dbReference type="Rhea" id="RHEA:16437"/>
        <dbReference type="ChEBI" id="CHEBI:15378"/>
        <dbReference type="ChEBI" id="CHEBI:16042"/>
        <dbReference type="ChEBI" id="CHEBI:17792"/>
        <dbReference type="ChEBI" id="CHEBI:57925"/>
        <dbReference type="ChEBI" id="CHEBI:90779"/>
        <dbReference type="EC" id="2.5.1.18"/>
    </reaction>
</comment>
<dbReference type="OrthoDB" id="202840at2759"/>
<dbReference type="PROSITE" id="PS50404">
    <property type="entry name" value="GST_NTER"/>
    <property type="match status" value="1"/>
</dbReference>
<dbReference type="AlphaFoldDB" id="A0A7J7NNE0"/>
<dbReference type="GO" id="GO:0004364">
    <property type="term" value="F:glutathione transferase activity"/>
    <property type="evidence" value="ECO:0007669"/>
    <property type="project" value="UniProtKB-EC"/>
</dbReference>
<sequence length="220" mass="25692">MASNELVLLDHWVSPFAMRVRITLDEKGLPDESKHQNLQEKSPLLLQMNPIHKQVPVLIHNGKPINESLVVVQYIDEVWYDRSPLLPSDPYQRASMRFWADYVDKKIYDTGKKIIVGKGEEVETAKHELIASLRTLELELGEKPYFAGHTFGYVDVSLIPFYSWFYLYEKIGKFNVELECPKLVKWAKRCILKESIFKNLPDQLKVYDYIVELKNAGKYK</sequence>
<proteinExistence type="inferred from homology"/>
<feature type="domain" description="GST N-terminal" evidence="5">
    <location>
        <begin position="4"/>
        <end position="83"/>
    </location>
</feature>
<dbReference type="FunFam" id="1.20.1050.10:FF:000018">
    <property type="entry name" value="Glutathione S-transferase U20"/>
    <property type="match status" value="1"/>
</dbReference>
<dbReference type="InterPro" id="IPR036249">
    <property type="entry name" value="Thioredoxin-like_sf"/>
</dbReference>
<dbReference type="InterPro" id="IPR004045">
    <property type="entry name" value="Glutathione_S-Trfase_N"/>
</dbReference>
<gene>
    <name evidence="7" type="ORF">GIB67_026591</name>
</gene>
<dbReference type="InterPro" id="IPR045074">
    <property type="entry name" value="GST_C_Tau"/>
</dbReference>
<evidence type="ECO:0000256" key="2">
    <source>
        <dbReference type="ARBA" id="ARBA00022679"/>
    </source>
</evidence>
<dbReference type="CDD" id="cd03058">
    <property type="entry name" value="GST_N_Tau"/>
    <property type="match status" value="1"/>
</dbReference>
<dbReference type="SUPFAM" id="SSF52833">
    <property type="entry name" value="Thioredoxin-like"/>
    <property type="match status" value="1"/>
</dbReference>
<keyword evidence="8" id="KW-1185">Reference proteome</keyword>
<evidence type="ECO:0000256" key="3">
    <source>
        <dbReference type="ARBA" id="ARBA00047960"/>
    </source>
</evidence>
<dbReference type="Gene3D" id="1.20.1050.10">
    <property type="match status" value="1"/>
</dbReference>
<dbReference type="GO" id="GO:0005737">
    <property type="term" value="C:cytoplasm"/>
    <property type="evidence" value="ECO:0007669"/>
    <property type="project" value="TreeGrafter"/>
</dbReference>
<dbReference type="SFLD" id="SFLDS00019">
    <property type="entry name" value="Glutathione_Transferase_(cytos"/>
    <property type="match status" value="1"/>
</dbReference>
<dbReference type="InterPro" id="IPR010987">
    <property type="entry name" value="Glutathione-S-Trfase_C-like"/>
</dbReference>
<dbReference type="PANTHER" id="PTHR11260">
    <property type="entry name" value="GLUTATHIONE S-TRANSFERASE, GST, SUPERFAMILY, GST DOMAIN CONTAINING"/>
    <property type="match status" value="1"/>
</dbReference>
<reference evidence="7 8" key="1">
    <citation type="journal article" date="2020" name="IScience">
        <title>Genome Sequencing of the Endangered Kingdonia uniflora (Circaeasteraceae, Ranunculales) Reveals Potential Mechanisms of Evolutionary Specialization.</title>
        <authorList>
            <person name="Sun Y."/>
            <person name="Deng T."/>
            <person name="Zhang A."/>
            <person name="Moore M.J."/>
            <person name="Landis J.B."/>
            <person name="Lin N."/>
            <person name="Zhang H."/>
            <person name="Zhang X."/>
            <person name="Huang J."/>
            <person name="Zhang X."/>
            <person name="Sun H."/>
            <person name="Wang H."/>
        </authorList>
    </citation>
    <scope>NUCLEOTIDE SEQUENCE [LARGE SCALE GENOMIC DNA]</scope>
    <source>
        <strain evidence="7">TB1705</strain>
        <tissue evidence="7">Leaf</tissue>
    </source>
</reference>
<dbReference type="EC" id="2.5.1.18" evidence="1"/>
<dbReference type="InterPro" id="IPR040079">
    <property type="entry name" value="Glutathione_S-Trfase"/>
</dbReference>
<feature type="domain" description="GST C-terminal" evidence="6">
    <location>
        <begin position="89"/>
        <end position="209"/>
    </location>
</feature>
<dbReference type="Pfam" id="PF02798">
    <property type="entry name" value="GST_N"/>
    <property type="match status" value="1"/>
</dbReference>
<evidence type="ECO:0000259" key="5">
    <source>
        <dbReference type="PROSITE" id="PS50404"/>
    </source>
</evidence>
<accession>A0A7J7NNE0</accession>
<dbReference type="InterPro" id="IPR036282">
    <property type="entry name" value="Glutathione-S-Trfase_C_sf"/>
</dbReference>
<dbReference type="SUPFAM" id="SSF47616">
    <property type="entry name" value="GST C-terminal domain-like"/>
    <property type="match status" value="1"/>
</dbReference>
<name>A0A7J7NNE0_9MAGN</name>
<evidence type="ECO:0000313" key="7">
    <source>
        <dbReference type="EMBL" id="KAF6168705.1"/>
    </source>
</evidence>
<dbReference type="Pfam" id="PF00043">
    <property type="entry name" value="GST_C"/>
    <property type="match status" value="1"/>
</dbReference>
<dbReference type="CDD" id="cd03185">
    <property type="entry name" value="GST_C_Tau"/>
    <property type="match status" value="1"/>
</dbReference>
<evidence type="ECO:0000259" key="6">
    <source>
        <dbReference type="PROSITE" id="PS50405"/>
    </source>
</evidence>
<dbReference type="FunFam" id="3.40.30.10:FF:000014">
    <property type="entry name" value="Tau class glutathione S-transferase"/>
    <property type="match status" value="1"/>
</dbReference>
<keyword evidence="2" id="KW-0808">Transferase</keyword>